<geneLocation type="plasmid" evidence="2">
    <name>pP742502</name>
</geneLocation>
<dbReference type="KEGG" id="cyn:Cyan7425_0170"/>
<keyword evidence="2" id="KW-0614">Plasmid</keyword>
<dbReference type="EMBL" id="CP001346">
    <property type="protein sequence ID" value="ACL47865.1"/>
    <property type="molecule type" value="Genomic_DNA"/>
</dbReference>
<gene>
    <name evidence="2" type="ordered locus">Cyan7425_0170</name>
</gene>
<dbReference type="AlphaFoldDB" id="B8HZL7"/>
<protein>
    <submittedName>
        <fullName evidence="2">Uncharacterized protein</fullName>
    </submittedName>
</protein>
<organism evidence="2">
    <name type="scientific">Cyanothece sp. (strain PCC 7425 / ATCC 29141)</name>
    <dbReference type="NCBI Taxonomy" id="395961"/>
    <lineage>
        <taxon>Bacteria</taxon>
        <taxon>Bacillati</taxon>
        <taxon>Cyanobacteriota</taxon>
        <taxon>Cyanophyceae</taxon>
        <taxon>Gomontiellales</taxon>
        <taxon>Cyanothecaceae</taxon>
        <taxon>Cyanothece</taxon>
    </lineage>
</organism>
<dbReference type="HOGENOM" id="CLU_3215197_0_0_3"/>
<sequence>MRSNLCKFPEASRDDHVHPYFDLTSDSSNESAPPHPSTSYRAVI</sequence>
<evidence type="ECO:0000256" key="1">
    <source>
        <dbReference type="SAM" id="MobiDB-lite"/>
    </source>
</evidence>
<reference evidence="2" key="1">
    <citation type="submission" date="2009-01" db="EMBL/GenBank/DDBJ databases">
        <title>Complete sequence of plasmid2 Cyanothece sp. PCC 7425.</title>
        <authorList>
            <consortium name="US DOE Joint Genome Institute"/>
            <person name="Lucas S."/>
            <person name="Copeland A."/>
            <person name="Lapidus A."/>
            <person name="Glavina del Rio T."/>
            <person name="Dalin E."/>
            <person name="Tice H."/>
            <person name="Bruce D."/>
            <person name="Goodwin L."/>
            <person name="Pitluck S."/>
            <person name="Sims D."/>
            <person name="Meineke L."/>
            <person name="Brettin T."/>
            <person name="Detter J.C."/>
            <person name="Han C."/>
            <person name="Larimer F."/>
            <person name="Land M."/>
            <person name="Hauser L."/>
            <person name="Kyrpides N."/>
            <person name="Ovchinnikova G."/>
            <person name="Liberton M."/>
            <person name="Stoeckel J."/>
            <person name="Banerjee A."/>
            <person name="Singh A."/>
            <person name="Page L."/>
            <person name="Sato H."/>
            <person name="Zhao L."/>
            <person name="Sherman L."/>
            <person name="Pakrasi H."/>
            <person name="Richardson P."/>
        </authorList>
    </citation>
    <scope>NUCLEOTIDE SEQUENCE</scope>
    <source>
        <strain evidence="2">PCC 7425</strain>
        <plasmid evidence="2">pP742502</plasmid>
    </source>
</reference>
<feature type="region of interest" description="Disordered" evidence="1">
    <location>
        <begin position="1"/>
        <end position="44"/>
    </location>
</feature>
<feature type="compositionally biased region" description="Basic and acidic residues" evidence="1">
    <location>
        <begin position="10"/>
        <end position="19"/>
    </location>
</feature>
<feature type="compositionally biased region" description="Polar residues" evidence="1">
    <location>
        <begin position="24"/>
        <end position="44"/>
    </location>
</feature>
<evidence type="ECO:0000313" key="2">
    <source>
        <dbReference type="EMBL" id="ACL47865.1"/>
    </source>
</evidence>
<proteinExistence type="predicted"/>
<name>B8HZL7_CYAP4</name>
<accession>B8HZL7</accession>